<keyword evidence="2" id="KW-1185">Reference proteome</keyword>
<accession>A0A8T2IH85</accession>
<comment type="caution">
    <text evidence="1">The sequence shown here is derived from an EMBL/GenBank/DDBJ whole genome shotgun (WGS) entry which is preliminary data.</text>
</comment>
<reference evidence="1" key="1">
    <citation type="thesis" date="2020" institute="ProQuest LLC" country="789 East Eisenhower Parkway, Ann Arbor, MI, USA">
        <title>Comparative Genomics and Chromosome Evolution.</title>
        <authorList>
            <person name="Mudd A.B."/>
        </authorList>
    </citation>
    <scope>NUCLEOTIDE SEQUENCE</scope>
    <source>
        <strain evidence="1">Female2</strain>
        <tissue evidence="1">Blood</tissue>
    </source>
</reference>
<dbReference type="EMBL" id="JAACNH010000987">
    <property type="protein sequence ID" value="KAG8430430.1"/>
    <property type="molecule type" value="Genomic_DNA"/>
</dbReference>
<evidence type="ECO:0000313" key="2">
    <source>
        <dbReference type="Proteomes" id="UP000812440"/>
    </source>
</evidence>
<proteinExistence type="predicted"/>
<organism evidence="1 2">
    <name type="scientific">Hymenochirus boettgeri</name>
    <name type="common">Congo dwarf clawed frog</name>
    <dbReference type="NCBI Taxonomy" id="247094"/>
    <lineage>
        <taxon>Eukaryota</taxon>
        <taxon>Metazoa</taxon>
        <taxon>Chordata</taxon>
        <taxon>Craniata</taxon>
        <taxon>Vertebrata</taxon>
        <taxon>Euteleostomi</taxon>
        <taxon>Amphibia</taxon>
        <taxon>Batrachia</taxon>
        <taxon>Anura</taxon>
        <taxon>Pipoidea</taxon>
        <taxon>Pipidae</taxon>
        <taxon>Pipinae</taxon>
        <taxon>Hymenochirus</taxon>
    </lineage>
</organism>
<protein>
    <submittedName>
        <fullName evidence="1">Uncharacterized protein</fullName>
    </submittedName>
</protein>
<sequence length="62" mass="7025">MTMFRAPRCHSPSIFQLHQDFLGQSENSLDMGECAHLPRSPCVSGNACLHLFVFLLHKLVQQ</sequence>
<dbReference type="Proteomes" id="UP000812440">
    <property type="component" value="Unassembled WGS sequence"/>
</dbReference>
<evidence type="ECO:0000313" key="1">
    <source>
        <dbReference type="EMBL" id="KAG8430430.1"/>
    </source>
</evidence>
<gene>
    <name evidence="1" type="ORF">GDO86_020625</name>
</gene>
<name>A0A8T2IH85_9PIPI</name>
<dbReference type="AlphaFoldDB" id="A0A8T2IH85"/>